<dbReference type="RefSeq" id="WP_344021320.1">
    <property type="nucleotide sequence ID" value="NZ_BAAAJK010000007.1"/>
</dbReference>
<evidence type="ECO:0000313" key="2">
    <source>
        <dbReference type="EMBL" id="GAA1387393.1"/>
    </source>
</evidence>
<protein>
    <submittedName>
        <fullName evidence="2">NAD(P)H-binding protein</fullName>
    </submittedName>
</protein>
<sequence length="218" mass="22510">MKVFVIGLTGGVGSLAARSLQERGDSVSGLVRRAGQRDELVAAGVDATLGDLTTITPAELAGLVRGADAILFTAGAGGAGAEATSAIDGAGVDTAIEAAQIAGVRRFLLVSVFPEAWRERNLGPGFDHYIAVKKGADVALTRSGLDWVVLRPAVLLDEPGRGTVALGQAQIHTEVTRRDVADTLVALLYEPRVNRQILELARGGTPIDEAVAGVVPAR</sequence>
<name>A0ABP4ID34_9PSEU</name>
<accession>A0ABP4ID34</accession>
<gene>
    <name evidence="2" type="ORF">GCM10009613_22920</name>
</gene>
<dbReference type="Gene3D" id="3.40.50.720">
    <property type="entry name" value="NAD(P)-binding Rossmann-like Domain"/>
    <property type="match status" value="1"/>
</dbReference>
<evidence type="ECO:0000313" key="3">
    <source>
        <dbReference type="Proteomes" id="UP001501414"/>
    </source>
</evidence>
<evidence type="ECO:0000259" key="1">
    <source>
        <dbReference type="Pfam" id="PF13460"/>
    </source>
</evidence>
<dbReference type="SUPFAM" id="SSF51735">
    <property type="entry name" value="NAD(P)-binding Rossmann-fold domains"/>
    <property type="match status" value="1"/>
</dbReference>
<dbReference type="PANTHER" id="PTHR15020:SF50">
    <property type="entry name" value="UPF0659 PROTEIN YMR090W"/>
    <property type="match status" value="1"/>
</dbReference>
<feature type="domain" description="NAD(P)-binding" evidence="1">
    <location>
        <begin position="9"/>
        <end position="191"/>
    </location>
</feature>
<dbReference type="Pfam" id="PF13460">
    <property type="entry name" value="NAD_binding_10"/>
    <property type="match status" value="1"/>
</dbReference>
<dbReference type="InterPro" id="IPR016040">
    <property type="entry name" value="NAD(P)-bd_dom"/>
</dbReference>
<dbReference type="EMBL" id="BAAAJK010000007">
    <property type="protein sequence ID" value="GAA1387393.1"/>
    <property type="molecule type" value="Genomic_DNA"/>
</dbReference>
<keyword evidence="3" id="KW-1185">Reference proteome</keyword>
<dbReference type="Proteomes" id="UP001501414">
    <property type="component" value="Unassembled WGS sequence"/>
</dbReference>
<dbReference type="PANTHER" id="PTHR15020">
    <property type="entry name" value="FLAVIN REDUCTASE-RELATED"/>
    <property type="match status" value="1"/>
</dbReference>
<reference evidence="3" key="1">
    <citation type="journal article" date="2019" name="Int. J. Syst. Evol. Microbiol.">
        <title>The Global Catalogue of Microorganisms (GCM) 10K type strain sequencing project: providing services to taxonomists for standard genome sequencing and annotation.</title>
        <authorList>
            <consortium name="The Broad Institute Genomics Platform"/>
            <consortium name="The Broad Institute Genome Sequencing Center for Infectious Disease"/>
            <person name="Wu L."/>
            <person name="Ma J."/>
        </authorList>
    </citation>
    <scope>NUCLEOTIDE SEQUENCE [LARGE SCALE GENOMIC DNA]</scope>
    <source>
        <strain evidence="3">JCM 11896</strain>
    </source>
</reference>
<comment type="caution">
    <text evidence="2">The sequence shown here is derived from an EMBL/GenBank/DDBJ whole genome shotgun (WGS) entry which is preliminary data.</text>
</comment>
<dbReference type="InterPro" id="IPR036291">
    <property type="entry name" value="NAD(P)-bd_dom_sf"/>
</dbReference>
<proteinExistence type="predicted"/>
<organism evidence="2 3">
    <name type="scientific">Pseudonocardia kongjuensis</name>
    <dbReference type="NCBI Taxonomy" id="102227"/>
    <lineage>
        <taxon>Bacteria</taxon>
        <taxon>Bacillati</taxon>
        <taxon>Actinomycetota</taxon>
        <taxon>Actinomycetes</taxon>
        <taxon>Pseudonocardiales</taxon>
        <taxon>Pseudonocardiaceae</taxon>
        <taxon>Pseudonocardia</taxon>
    </lineage>
</organism>